<evidence type="ECO:0000313" key="3">
    <source>
        <dbReference type="Proteomes" id="UP001472677"/>
    </source>
</evidence>
<gene>
    <name evidence="2" type="ORF">V6N12_061050</name>
</gene>
<comment type="caution">
    <text evidence="2">The sequence shown here is derived from an EMBL/GenBank/DDBJ whole genome shotgun (WGS) entry which is preliminary data.</text>
</comment>
<sequence>MEHQSQLKEADILGSSKANKDAPAPAEPPAAKENTPKRRGKMPAKRIVLSDRSSSPEQPEQQPAKRQRRYHAITTDSDDESSAGLPATNQSSLLIHPSPILSKYFSLYFYFLICLDAKAQYLDYIIWQEKKRTTLQGIHDPRILPKPIPLEVPGNRLSETGSRRTLLPSRGAWQSAGNRSALAESKSSTIQMKEVVLKQLRLKRPRN</sequence>
<accession>A0ABR2DVY4</accession>
<feature type="compositionally biased region" description="Basic and acidic residues" evidence="1">
    <location>
        <begin position="1"/>
        <end position="11"/>
    </location>
</feature>
<evidence type="ECO:0000256" key="1">
    <source>
        <dbReference type="SAM" id="MobiDB-lite"/>
    </source>
</evidence>
<keyword evidence="3" id="KW-1185">Reference proteome</keyword>
<protein>
    <submittedName>
        <fullName evidence="2">Uncharacterized protein</fullName>
    </submittedName>
</protein>
<feature type="region of interest" description="Disordered" evidence="1">
    <location>
        <begin position="1"/>
        <end position="85"/>
    </location>
</feature>
<reference evidence="2 3" key="1">
    <citation type="journal article" date="2024" name="G3 (Bethesda)">
        <title>Genome assembly of Hibiscus sabdariffa L. provides insights into metabolisms of medicinal natural products.</title>
        <authorList>
            <person name="Kim T."/>
        </authorList>
    </citation>
    <scope>NUCLEOTIDE SEQUENCE [LARGE SCALE GENOMIC DNA]</scope>
    <source>
        <strain evidence="2">TK-2024</strain>
        <tissue evidence="2">Old leaves</tissue>
    </source>
</reference>
<organism evidence="2 3">
    <name type="scientific">Hibiscus sabdariffa</name>
    <name type="common">roselle</name>
    <dbReference type="NCBI Taxonomy" id="183260"/>
    <lineage>
        <taxon>Eukaryota</taxon>
        <taxon>Viridiplantae</taxon>
        <taxon>Streptophyta</taxon>
        <taxon>Embryophyta</taxon>
        <taxon>Tracheophyta</taxon>
        <taxon>Spermatophyta</taxon>
        <taxon>Magnoliopsida</taxon>
        <taxon>eudicotyledons</taxon>
        <taxon>Gunneridae</taxon>
        <taxon>Pentapetalae</taxon>
        <taxon>rosids</taxon>
        <taxon>malvids</taxon>
        <taxon>Malvales</taxon>
        <taxon>Malvaceae</taxon>
        <taxon>Malvoideae</taxon>
        <taxon>Hibiscus</taxon>
    </lineage>
</organism>
<evidence type="ECO:0000313" key="2">
    <source>
        <dbReference type="EMBL" id="KAK8548131.1"/>
    </source>
</evidence>
<feature type="compositionally biased region" description="Polar residues" evidence="1">
    <location>
        <begin position="51"/>
        <end position="61"/>
    </location>
</feature>
<dbReference type="Proteomes" id="UP001472677">
    <property type="component" value="Unassembled WGS sequence"/>
</dbReference>
<name>A0ABR2DVY4_9ROSI</name>
<feature type="compositionally biased region" description="Low complexity" evidence="1">
    <location>
        <begin position="21"/>
        <end position="33"/>
    </location>
</feature>
<proteinExistence type="predicted"/>
<dbReference type="EMBL" id="JBBPBM010000021">
    <property type="protein sequence ID" value="KAK8548131.1"/>
    <property type="molecule type" value="Genomic_DNA"/>
</dbReference>